<accession>A0A2M7WSS6</accession>
<dbReference type="Proteomes" id="UP000230758">
    <property type="component" value="Unassembled WGS sequence"/>
</dbReference>
<organism evidence="1 2">
    <name type="scientific">Candidatus Zambryskibacteria bacterium CG_4_9_14_3_um_filter_42_15</name>
    <dbReference type="NCBI Taxonomy" id="1975112"/>
    <lineage>
        <taxon>Bacteria</taxon>
        <taxon>Candidatus Zambryskiibacteriota</taxon>
    </lineage>
</organism>
<reference evidence="2" key="1">
    <citation type="submission" date="2017-09" db="EMBL/GenBank/DDBJ databases">
        <title>Depth-based differentiation of microbial function through sediment-hosted aquifers and enrichment of novel symbionts in the deep terrestrial subsurface.</title>
        <authorList>
            <person name="Probst A.J."/>
            <person name="Ladd B."/>
            <person name="Jarett J.K."/>
            <person name="Geller-Mcgrath D.E."/>
            <person name="Sieber C.M.K."/>
            <person name="Emerson J.B."/>
            <person name="Anantharaman K."/>
            <person name="Thomas B.C."/>
            <person name="Malmstrom R."/>
            <person name="Stieglmeier M."/>
            <person name="Klingl A."/>
            <person name="Woyke T."/>
            <person name="Ryan C.M."/>
            <person name="Banfield J.F."/>
        </authorList>
    </citation>
    <scope>NUCLEOTIDE SEQUENCE [LARGE SCALE GENOMIC DNA]</scope>
</reference>
<dbReference type="AlphaFoldDB" id="A0A2M7WSS6"/>
<name>A0A2M7WSS6_9BACT</name>
<evidence type="ECO:0000313" key="2">
    <source>
        <dbReference type="Proteomes" id="UP000230758"/>
    </source>
</evidence>
<gene>
    <name evidence="1" type="ORF">CO185_01140</name>
</gene>
<protein>
    <submittedName>
        <fullName evidence="1">Uncharacterized protein</fullName>
    </submittedName>
</protein>
<evidence type="ECO:0000313" key="1">
    <source>
        <dbReference type="EMBL" id="PJA32936.1"/>
    </source>
</evidence>
<sequence length="135" mass="15522">MFIEEDKMSKIKIHKKRASTLEEILEKLFLSIDGIKPLTDTMYEVIVEGKSGIFSIEDGSLVLSIEYDPTIELGRRDLRVLRKNRKFGIFSLKTRSIVLPVNCTKLTYRDENHFNVEQEGKVGTFNIGTNQLVIE</sequence>
<comment type="caution">
    <text evidence="1">The sequence shown here is derived from an EMBL/GenBank/DDBJ whole genome shotgun (WGS) entry which is preliminary data.</text>
</comment>
<dbReference type="EMBL" id="PFXF01000016">
    <property type="protein sequence ID" value="PJA32936.1"/>
    <property type="molecule type" value="Genomic_DNA"/>
</dbReference>
<proteinExistence type="predicted"/>